<dbReference type="AlphaFoldDB" id="A0A5J6GPW8"/>
<dbReference type="InterPro" id="IPR043917">
    <property type="entry name" value="DUF5753"/>
</dbReference>
<dbReference type="KEGG" id="ska:CP970_16865"/>
<accession>A0A5J6GPW8</accession>
<dbReference type="Pfam" id="PF19054">
    <property type="entry name" value="DUF5753"/>
    <property type="match status" value="1"/>
</dbReference>
<dbReference type="SUPFAM" id="SSF47413">
    <property type="entry name" value="lambda repressor-like DNA-binding domains"/>
    <property type="match status" value="1"/>
</dbReference>
<dbReference type="GO" id="GO:0003677">
    <property type="term" value="F:DNA binding"/>
    <property type="evidence" value="ECO:0007669"/>
    <property type="project" value="InterPro"/>
</dbReference>
<proteinExistence type="predicted"/>
<dbReference type="OrthoDB" id="5177600at2"/>
<dbReference type="Proteomes" id="UP000325529">
    <property type="component" value="Chromosome"/>
</dbReference>
<dbReference type="InterPro" id="IPR001387">
    <property type="entry name" value="Cro/C1-type_HTH"/>
</dbReference>
<reference evidence="2 3" key="1">
    <citation type="submission" date="2017-09" db="EMBL/GenBank/DDBJ databases">
        <authorList>
            <person name="Lee N."/>
            <person name="Cho B.-K."/>
        </authorList>
    </citation>
    <scope>NUCLEOTIDE SEQUENCE [LARGE SCALE GENOMIC DNA]</scope>
    <source>
        <strain evidence="2 3">ATCC 12853</strain>
    </source>
</reference>
<name>A0A5J6GPW8_STRKN</name>
<dbReference type="Gene3D" id="1.10.260.40">
    <property type="entry name" value="lambda repressor-like DNA-binding domains"/>
    <property type="match status" value="1"/>
</dbReference>
<dbReference type="PROSITE" id="PS50943">
    <property type="entry name" value="HTH_CROC1"/>
    <property type="match status" value="1"/>
</dbReference>
<protein>
    <submittedName>
        <fullName evidence="2">XRE family transcriptional regulator</fullName>
    </submittedName>
</protein>
<organism evidence="2 3">
    <name type="scientific">Streptomyces kanamyceticus</name>
    <dbReference type="NCBI Taxonomy" id="1967"/>
    <lineage>
        <taxon>Bacteria</taxon>
        <taxon>Bacillati</taxon>
        <taxon>Actinomycetota</taxon>
        <taxon>Actinomycetes</taxon>
        <taxon>Kitasatosporales</taxon>
        <taxon>Streptomycetaceae</taxon>
        <taxon>Streptomyces</taxon>
    </lineage>
</organism>
<dbReference type="Pfam" id="PF13560">
    <property type="entry name" value="HTH_31"/>
    <property type="match status" value="1"/>
</dbReference>
<feature type="domain" description="HTH cro/C1-type" evidence="1">
    <location>
        <begin position="10"/>
        <end position="51"/>
    </location>
</feature>
<evidence type="ECO:0000259" key="1">
    <source>
        <dbReference type="PROSITE" id="PS50943"/>
    </source>
</evidence>
<evidence type="ECO:0000313" key="2">
    <source>
        <dbReference type="EMBL" id="QEU97387.1"/>
    </source>
</evidence>
<keyword evidence="3" id="KW-1185">Reference proteome</keyword>
<dbReference type="SMART" id="SM00530">
    <property type="entry name" value="HTH_XRE"/>
    <property type="match status" value="1"/>
</dbReference>
<evidence type="ECO:0000313" key="3">
    <source>
        <dbReference type="Proteomes" id="UP000325529"/>
    </source>
</evidence>
<gene>
    <name evidence="2" type="ORF">CP970_16865</name>
</gene>
<dbReference type="EMBL" id="CP023699">
    <property type="protein sequence ID" value="QEU97387.1"/>
    <property type="molecule type" value="Genomic_DNA"/>
</dbReference>
<sequence length="262" mass="29539">MTWRYCGNQIKLWRTRAGFTREALAIEAGYDYEYVKSMEQGRRKPTLRLLQVADELFEAHGLLLAAQDYLKPDRFPSYSKDYAEAESRASALHSYQPLFVPGQLQTESYMRALLGANCPPLDDETIEARVAGRLERQERLVRCPTVLFGFVIYEAALHEPVGGCDCMREQLNHLHNMGALRNVSVQVLPVGQGAHTGLNGPLVLLETPDHENLAYEEGQSTGVLHSEPDKVALLTQRHGMIRMQSLNAEQSARFIRKVAEEL</sequence>
<dbReference type="CDD" id="cd00093">
    <property type="entry name" value="HTH_XRE"/>
    <property type="match status" value="1"/>
</dbReference>
<dbReference type="InterPro" id="IPR010982">
    <property type="entry name" value="Lambda_DNA-bd_dom_sf"/>
</dbReference>